<sequence>MKQKLRAIIEDRTTELEEGSNNGDSWEAIDDDFNKWDEEHVRLQRAAENKLSKAKSDRIEYSPESNAWIRRMQVLRWIESWRKKGSKKSRTNKRRPTAAKGNPANLKRACRNNNLPPPDQMTDDELARELTICKKKLCELQIISPMNFFPAPCPTLISLNSFEDSLVLRKFIKVDAHFLVPEFDIITILMVRIFHDSTRGLMSYFSKGKASLAPNPEPFPSHAPNLAEEMNAIREDLHLAPSTRVLLLLSLATDDMIRQVVMHPQVWFMDCTHGVNRQKKDWFIMAVRTPAGKTFPGNLTVIPSGRRWVFSSIYQLAFVYLYGELTCSRNRLALCDADYCEYGPFEDAITTNDIFRRSALMICSFHGIWMPFKEEVFKHLPRKGDDSKQLSTVGSEWGKIT</sequence>
<dbReference type="AlphaFoldDB" id="K0RNB8"/>
<comment type="caution">
    <text evidence="2">The sequence shown here is derived from an EMBL/GenBank/DDBJ whole genome shotgun (WGS) entry which is preliminary data.</text>
</comment>
<feature type="compositionally biased region" description="Basic residues" evidence="1">
    <location>
        <begin position="84"/>
        <end position="97"/>
    </location>
</feature>
<accession>K0RNB8</accession>
<gene>
    <name evidence="2" type="ORF">THAOC_25050</name>
</gene>
<proteinExistence type="predicted"/>
<dbReference type="Proteomes" id="UP000266841">
    <property type="component" value="Unassembled WGS sequence"/>
</dbReference>
<evidence type="ECO:0000313" key="3">
    <source>
        <dbReference type="Proteomes" id="UP000266841"/>
    </source>
</evidence>
<reference evidence="2 3" key="1">
    <citation type="journal article" date="2012" name="Genome Biol.">
        <title>Genome and low-iron response of an oceanic diatom adapted to chronic iron limitation.</title>
        <authorList>
            <person name="Lommer M."/>
            <person name="Specht M."/>
            <person name="Roy A.S."/>
            <person name="Kraemer L."/>
            <person name="Andreson R."/>
            <person name="Gutowska M.A."/>
            <person name="Wolf J."/>
            <person name="Bergner S.V."/>
            <person name="Schilhabel M.B."/>
            <person name="Klostermeier U.C."/>
            <person name="Beiko R.G."/>
            <person name="Rosenstiel P."/>
            <person name="Hippler M."/>
            <person name="Laroche J."/>
        </authorList>
    </citation>
    <scope>NUCLEOTIDE SEQUENCE [LARGE SCALE GENOMIC DNA]</scope>
    <source>
        <strain evidence="2 3">CCMP1005</strain>
    </source>
</reference>
<dbReference type="EMBL" id="AGNL01034494">
    <property type="protein sequence ID" value="EJK55238.1"/>
    <property type="molecule type" value="Genomic_DNA"/>
</dbReference>
<keyword evidence="3" id="KW-1185">Reference proteome</keyword>
<evidence type="ECO:0000313" key="2">
    <source>
        <dbReference type="EMBL" id="EJK55238.1"/>
    </source>
</evidence>
<protein>
    <submittedName>
        <fullName evidence="2">Uncharacterized protein</fullName>
    </submittedName>
</protein>
<feature type="region of interest" description="Disordered" evidence="1">
    <location>
        <begin position="84"/>
        <end position="120"/>
    </location>
</feature>
<name>K0RNB8_THAOC</name>
<evidence type="ECO:0000256" key="1">
    <source>
        <dbReference type="SAM" id="MobiDB-lite"/>
    </source>
</evidence>
<organism evidence="2 3">
    <name type="scientific">Thalassiosira oceanica</name>
    <name type="common">Marine diatom</name>
    <dbReference type="NCBI Taxonomy" id="159749"/>
    <lineage>
        <taxon>Eukaryota</taxon>
        <taxon>Sar</taxon>
        <taxon>Stramenopiles</taxon>
        <taxon>Ochrophyta</taxon>
        <taxon>Bacillariophyta</taxon>
        <taxon>Coscinodiscophyceae</taxon>
        <taxon>Thalassiosirophycidae</taxon>
        <taxon>Thalassiosirales</taxon>
        <taxon>Thalassiosiraceae</taxon>
        <taxon>Thalassiosira</taxon>
    </lineage>
</organism>